<keyword evidence="8 13" id="KW-0862">Zinc</keyword>
<dbReference type="GO" id="GO:0016743">
    <property type="term" value="F:carboxyl- or carbamoyltransferase activity"/>
    <property type="evidence" value="ECO:0007669"/>
    <property type="project" value="UniProtKB-UniRule"/>
</dbReference>
<keyword evidence="4 13" id="KW-0479">Metal-binding</keyword>
<comment type="subunit">
    <text evidence="13">Acetyl-CoA carboxylase is a heterohexamer composed of biotin carboxyl carrier protein (AccB), biotin carboxylase (AccC) and two subunits each of ACCase subunit alpha (AccA) and ACCase subunit beta (AccD).</text>
</comment>
<comment type="pathway">
    <text evidence="13">Lipid metabolism; malonyl-CoA biosynthesis; malonyl-CoA from acetyl-CoA: step 1/1.</text>
</comment>
<keyword evidence="13" id="KW-0963">Cytoplasm</keyword>
<comment type="subcellular location">
    <subcellularLocation>
        <location evidence="1 13">Cytoplasm</location>
    </subcellularLocation>
</comment>
<evidence type="ECO:0000313" key="16">
    <source>
        <dbReference type="Proteomes" id="UP000709959"/>
    </source>
</evidence>
<evidence type="ECO:0000256" key="13">
    <source>
        <dbReference type="HAMAP-Rule" id="MF_01395"/>
    </source>
</evidence>
<evidence type="ECO:0000256" key="9">
    <source>
        <dbReference type="ARBA" id="ARBA00022840"/>
    </source>
</evidence>
<dbReference type="GO" id="GO:0003989">
    <property type="term" value="F:acetyl-CoA carboxylase activity"/>
    <property type="evidence" value="ECO:0007669"/>
    <property type="project" value="InterPro"/>
</dbReference>
<dbReference type="InterPro" id="IPR041010">
    <property type="entry name" value="Znf-ACC"/>
</dbReference>
<keyword evidence="6 13" id="KW-0863">Zinc-finger</keyword>
<dbReference type="Proteomes" id="UP000709959">
    <property type="component" value="Unassembled WGS sequence"/>
</dbReference>
<dbReference type="HAMAP" id="MF_01395">
    <property type="entry name" value="AcetylCoA_CT_beta"/>
    <property type="match status" value="1"/>
</dbReference>
<dbReference type="GO" id="GO:0009317">
    <property type="term" value="C:acetyl-CoA carboxylase complex"/>
    <property type="evidence" value="ECO:0007669"/>
    <property type="project" value="InterPro"/>
</dbReference>
<evidence type="ECO:0000256" key="5">
    <source>
        <dbReference type="ARBA" id="ARBA00022741"/>
    </source>
</evidence>
<keyword evidence="9 13" id="KW-0067">ATP-binding</keyword>
<dbReference type="GO" id="GO:0006633">
    <property type="term" value="P:fatty acid biosynthetic process"/>
    <property type="evidence" value="ECO:0007669"/>
    <property type="project" value="UniProtKB-KW"/>
</dbReference>
<dbReference type="SUPFAM" id="SSF52096">
    <property type="entry name" value="ClpP/crotonase"/>
    <property type="match status" value="1"/>
</dbReference>
<dbReference type="InterPro" id="IPR034733">
    <property type="entry name" value="AcCoA_carboxyl_beta"/>
</dbReference>
<evidence type="ECO:0000256" key="2">
    <source>
        <dbReference type="ARBA" id="ARBA00022516"/>
    </source>
</evidence>
<gene>
    <name evidence="13" type="primary">accD</name>
    <name evidence="15" type="ORF">IPN91_14650</name>
</gene>
<evidence type="ECO:0000256" key="11">
    <source>
        <dbReference type="ARBA" id="ARBA00023160"/>
    </source>
</evidence>
<dbReference type="PANTHER" id="PTHR42995:SF5">
    <property type="entry name" value="ACETYL-COENZYME A CARBOXYLASE CARBOXYL TRANSFERASE SUBUNIT BETA, CHLOROPLASTIC"/>
    <property type="match status" value="1"/>
</dbReference>
<keyword evidence="7 13" id="KW-0276">Fatty acid metabolism</keyword>
<evidence type="ECO:0000256" key="7">
    <source>
        <dbReference type="ARBA" id="ARBA00022832"/>
    </source>
</evidence>
<dbReference type="InterPro" id="IPR011762">
    <property type="entry name" value="COA_CT_N"/>
</dbReference>
<comment type="catalytic activity">
    <reaction evidence="13">
        <text>N(6)-carboxybiotinyl-L-lysyl-[protein] + acetyl-CoA = N(6)-biotinyl-L-lysyl-[protein] + malonyl-CoA</text>
        <dbReference type="Rhea" id="RHEA:54728"/>
        <dbReference type="Rhea" id="RHEA-COMP:10505"/>
        <dbReference type="Rhea" id="RHEA-COMP:10506"/>
        <dbReference type="ChEBI" id="CHEBI:57288"/>
        <dbReference type="ChEBI" id="CHEBI:57384"/>
        <dbReference type="ChEBI" id="CHEBI:83144"/>
        <dbReference type="ChEBI" id="CHEBI:83145"/>
        <dbReference type="EC" id="2.1.3.15"/>
    </reaction>
</comment>
<keyword evidence="15" id="KW-0436">Ligase</keyword>
<feature type="zinc finger region" description="C4-type" evidence="13">
    <location>
        <begin position="30"/>
        <end position="52"/>
    </location>
</feature>
<comment type="similarity">
    <text evidence="13">Belongs to the AccD/PCCB family.</text>
</comment>
<evidence type="ECO:0000256" key="12">
    <source>
        <dbReference type="ARBA" id="ARBA00025280"/>
    </source>
</evidence>
<keyword evidence="2 13" id="KW-0444">Lipid biosynthesis</keyword>
<dbReference type="PRINTS" id="PR01070">
    <property type="entry name" value="ACCCTRFRASEB"/>
</dbReference>
<feature type="binding site" evidence="13">
    <location>
        <position position="49"/>
    </location>
    <ligand>
        <name>Zn(2+)</name>
        <dbReference type="ChEBI" id="CHEBI:29105"/>
    </ligand>
</feature>
<dbReference type="NCBIfam" id="TIGR00515">
    <property type="entry name" value="accD"/>
    <property type="match status" value="1"/>
</dbReference>
<evidence type="ECO:0000256" key="4">
    <source>
        <dbReference type="ARBA" id="ARBA00022723"/>
    </source>
</evidence>
<dbReference type="Gene3D" id="3.90.226.10">
    <property type="entry name" value="2-enoyl-CoA Hydratase, Chain A, domain 1"/>
    <property type="match status" value="1"/>
</dbReference>
<sequence>MSSWFVKKRQQKTAVEEKTVRVPEGLWIKCEACKELIYRKELVNTHNVCPKCGYHFRIGVDERLENLMDDGWETLFSNLKSGDPLGFVSTKSYKDQLKKLEDAGQSEDAVVVVEGTLSGHPVVTAIMNFDFLAASMGSVVGEKLRLGAERALEKQCAFLIVSCSGGARMQEGTLSLMQMAKVSAALAKLDKAGLPYLSILTDPTTGGVSASYAMLGDLNIAEPKALIGFAGPRVIEQTIKQSLPEGFQRSEFLQAHGMVDKVVNRDHLKDFIAACLAWMMPTPRD</sequence>
<comment type="function">
    <text evidence="12 13">Component of the acetyl coenzyme A carboxylase (ACC) complex. Biotin carboxylase (BC) catalyzes the carboxylation of biotin on its carrier protein (BCCP) and then the CO(2) group is transferred by the transcarboxylase to acetyl-CoA to form malonyl-CoA.</text>
</comment>
<reference evidence="15 16" key="1">
    <citation type="submission" date="2020-10" db="EMBL/GenBank/DDBJ databases">
        <title>Connecting structure to function with the recovery of over 1000 high-quality activated sludge metagenome-assembled genomes encoding full-length rRNA genes using long-read sequencing.</title>
        <authorList>
            <person name="Singleton C.M."/>
            <person name="Petriglieri F."/>
            <person name="Kristensen J.M."/>
            <person name="Kirkegaard R.H."/>
            <person name="Michaelsen T.Y."/>
            <person name="Andersen M.H."/>
            <person name="Karst S.M."/>
            <person name="Dueholm M.S."/>
            <person name="Nielsen P.H."/>
            <person name="Albertsen M."/>
        </authorList>
    </citation>
    <scope>NUCLEOTIDE SEQUENCE [LARGE SCALE GENOMIC DNA]</scope>
    <source>
        <strain evidence="15">OdNE_18-Q3-R46-58_MAXAC.008</strain>
    </source>
</reference>
<evidence type="ECO:0000256" key="3">
    <source>
        <dbReference type="ARBA" id="ARBA00022679"/>
    </source>
</evidence>
<feature type="domain" description="CoA carboxyltransferase N-terminal" evidence="14">
    <location>
        <begin position="26"/>
        <end position="285"/>
    </location>
</feature>
<organism evidence="15 16">
    <name type="scientific">Candidatus Geothrix odensensis</name>
    <dbReference type="NCBI Taxonomy" id="2954440"/>
    <lineage>
        <taxon>Bacteria</taxon>
        <taxon>Pseudomonadati</taxon>
        <taxon>Acidobacteriota</taxon>
        <taxon>Holophagae</taxon>
        <taxon>Holophagales</taxon>
        <taxon>Holophagaceae</taxon>
        <taxon>Geothrix</taxon>
    </lineage>
</organism>
<evidence type="ECO:0000256" key="8">
    <source>
        <dbReference type="ARBA" id="ARBA00022833"/>
    </source>
</evidence>
<dbReference type="GO" id="GO:0008270">
    <property type="term" value="F:zinc ion binding"/>
    <property type="evidence" value="ECO:0007669"/>
    <property type="project" value="UniProtKB-UniRule"/>
</dbReference>
<dbReference type="EMBL" id="JADKCH010000032">
    <property type="protein sequence ID" value="MBK8573819.1"/>
    <property type="molecule type" value="Genomic_DNA"/>
</dbReference>
<evidence type="ECO:0000259" key="14">
    <source>
        <dbReference type="PROSITE" id="PS50980"/>
    </source>
</evidence>
<name>A0A936F481_9BACT</name>
<accession>A0A936F481</accession>
<proteinExistence type="inferred from homology"/>
<comment type="caution">
    <text evidence="15">The sequence shown here is derived from an EMBL/GenBank/DDBJ whole genome shotgun (WGS) entry which is preliminary data.</text>
</comment>
<protein>
    <recommendedName>
        <fullName evidence="13">Acetyl-coenzyme A carboxylase carboxyl transferase subunit beta</fullName>
        <shortName evidence="13">ACCase subunit beta</shortName>
        <shortName evidence="13">Acetyl-CoA carboxylase carboxyltransferase subunit beta</shortName>
        <ecNumber evidence="13">2.1.3.15</ecNumber>
    </recommendedName>
</protein>
<dbReference type="GO" id="GO:2001295">
    <property type="term" value="P:malonyl-CoA biosynthetic process"/>
    <property type="evidence" value="ECO:0007669"/>
    <property type="project" value="UniProtKB-UniRule"/>
</dbReference>
<dbReference type="EC" id="2.1.3.15" evidence="13"/>
<evidence type="ECO:0000256" key="6">
    <source>
        <dbReference type="ARBA" id="ARBA00022771"/>
    </source>
</evidence>
<dbReference type="InterPro" id="IPR029045">
    <property type="entry name" value="ClpP/crotonase-like_dom_sf"/>
</dbReference>
<evidence type="ECO:0000256" key="1">
    <source>
        <dbReference type="ARBA" id="ARBA00004496"/>
    </source>
</evidence>
<dbReference type="AlphaFoldDB" id="A0A936F481"/>
<evidence type="ECO:0000256" key="10">
    <source>
        <dbReference type="ARBA" id="ARBA00023098"/>
    </source>
</evidence>
<keyword evidence="5 13" id="KW-0547">Nucleotide-binding</keyword>
<comment type="cofactor">
    <cofactor evidence="13">
        <name>Zn(2+)</name>
        <dbReference type="ChEBI" id="CHEBI:29105"/>
    </cofactor>
    <text evidence="13">Binds 1 zinc ion per subunit.</text>
</comment>
<dbReference type="InterPro" id="IPR000438">
    <property type="entry name" value="Acetyl_CoA_COase_Trfase_b_su"/>
</dbReference>
<keyword evidence="11 13" id="KW-0275">Fatty acid biosynthesis</keyword>
<feature type="binding site" evidence="13">
    <location>
        <position position="33"/>
    </location>
    <ligand>
        <name>Zn(2+)</name>
        <dbReference type="ChEBI" id="CHEBI:29105"/>
    </ligand>
</feature>
<feature type="binding site" evidence="13">
    <location>
        <position position="52"/>
    </location>
    <ligand>
        <name>Zn(2+)</name>
        <dbReference type="ChEBI" id="CHEBI:29105"/>
    </ligand>
</feature>
<feature type="binding site" evidence="13">
    <location>
        <position position="30"/>
    </location>
    <ligand>
        <name>Zn(2+)</name>
        <dbReference type="ChEBI" id="CHEBI:29105"/>
    </ligand>
</feature>
<dbReference type="PROSITE" id="PS50980">
    <property type="entry name" value="COA_CT_NTER"/>
    <property type="match status" value="1"/>
</dbReference>
<dbReference type="Pfam" id="PF17848">
    <property type="entry name" value="Zn_ribbon_ACC"/>
    <property type="match status" value="1"/>
</dbReference>
<dbReference type="PANTHER" id="PTHR42995">
    <property type="entry name" value="ACETYL-COENZYME A CARBOXYLASE CARBOXYL TRANSFERASE SUBUNIT BETA, CHLOROPLASTIC"/>
    <property type="match status" value="1"/>
</dbReference>
<keyword evidence="10 13" id="KW-0443">Lipid metabolism</keyword>
<evidence type="ECO:0000313" key="15">
    <source>
        <dbReference type="EMBL" id="MBK8573819.1"/>
    </source>
</evidence>
<dbReference type="GO" id="GO:0005524">
    <property type="term" value="F:ATP binding"/>
    <property type="evidence" value="ECO:0007669"/>
    <property type="project" value="UniProtKB-KW"/>
</dbReference>
<keyword evidence="3 13" id="KW-0808">Transferase</keyword>
<dbReference type="Pfam" id="PF01039">
    <property type="entry name" value="Carboxyl_trans"/>
    <property type="match status" value="1"/>
</dbReference>